<feature type="non-terminal residue" evidence="1">
    <location>
        <position position="66"/>
    </location>
</feature>
<dbReference type="AlphaFoldDB" id="W1VCH9"/>
<evidence type="ECO:0000313" key="2">
    <source>
        <dbReference type="Proteomes" id="UP000018852"/>
    </source>
</evidence>
<accession>W1VCH9</accession>
<proteinExistence type="predicted"/>
<evidence type="ECO:0000313" key="1">
    <source>
        <dbReference type="EMBL" id="ETJ03667.1"/>
    </source>
</evidence>
<dbReference type="InterPro" id="IPR054206">
    <property type="entry name" value="DUF6912"/>
</dbReference>
<protein>
    <submittedName>
        <fullName evidence="1">Mucin-2</fullName>
    </submittedName>
</protein>
<reference evidence="1 2" key="1">
    <citation type="submission" date="2013-12" db="EMBL/GenBank/DDBJ databases">
        <title>A Varibaculum cambriense genome reconstructed from a premature infant gut community with otherwise low bacterial novelty that shifts toward anaerobic metabolism during the third week of life.</title>
        <authorList>
            <person name="Brown C.T."/>
            <person name="Sharon I."/>
            <person name="Thomas B.C."/>
            <person name="Castelle C.J."/>
            <person name="Morowitz M.J."/>
            <person name="Banfield J.F."/>
        </authorList>
    </citation>
    <scope>NUCLEOTIDE SEQUENCE [LARGE SCALE GENOMIC DNA]</scope>
    <source>
        <strain evidence="2">DORA_12</strain>
    </source>
</reference>
<comment type="caution">
    <text evidence="1">The sequence shown here is derived from an EMBL/GenBank/DDBJ whole genome shotgun (WGS) entry which is preliminary data.</text>
</comment>
<name>W1VCH9_9ACTO</name>
<organism evidence="1 2">
    <name type="scientific">Actinomyces urogenitalis DORA_12</name>
    <dbReference type="NCBI Taxonomy" id="1403939"/>
    <lineage>
        <taxon>Bacteria</taxon>
        <taxon>Bacillati</taxon>
        <taxon>Actinomycetota</taxon>
        <taxon>Actinomycetes</taxon>
        <taxon>Actinomycetales</taxon>
        <taxon>Actinomycetaceae</taxon>
        <taxon>Actinomyces</taxon>
    </lineage>
</organism>
<gene>
    <name evidence="1" type="ORF">Q605_AUC00806G0002</name>
</gene>
<dbReference type="EMBL" id="AZLV01000806">
    <property type="protein sequence ID" value="ETJ03667.1"/>
    <property type="molecule type" value="Genomic_DNA"/>
</dbReference>
<dbReference type="Pfam" id="PF21853">
    <property type="entry name" value="DUF6912"/>
    <property type="match status" value="1"/>
</dbReference>
<dbReference type="Proteomes" id="UP000018852">
    <property type="component" value="Unassembled WGS sequence"/>
</dbReference>
<sequence length="66" mass="6665">MRIYLPATAADLSAAEISPRTAHAATQALAAALPEEDEEGLEVSASLCAADSSLVRLAEPEASGLA</sequence>